<evidence type="ECO:0000256" key="7">
    <source>
        <dbReference type="ARBA" id="ARBA00023136"/>
    </source>
</evidence>
<dbReference type="InterPro" id="IPR001204">
    <property type="entry name" value="Phos_transporter"/>
</dbReference>
<keyword evidence="4" id="KW-0592">Phosphate transport</keyword>
<comment type="similarity">
    <text evidence="2">Belongs to the inorganic phosphate transporter (PiT) (TC 2.A.20) family.</text>
</comment>
<evidence type="ECO:0000256" key="3">
    <source>
        <dbReference type="ARBA" id="ARBA00022448"/>
    </source>
</evidence>
<reference evidence="8 9" key="1">
    <citation type="submission" date="2014-03" db="EMBL/GenBank/DDBJ databases">
        <title>Draft genome of the hookworm Oesophagostomum dentatum.</title>
        <authorList>
            <person name="Mitreva M."/>
        </authorList>
    </citation>
    <scope>NUCLEOTIDE SEQUENCE [LARGE SCALE GENOMIC DNA]</scope>
    <source>
        <strain evidence="8 9">OD-Hann</strain>
    </source>
</reference>
<dbReference type="OrthoDB" id="260807at2759"/>
<gene>
    <name evidence="8" type="ORF">OESDEN_23957</name>
</gene>
<comment type="subcellular location">
    <subcellularLocation>
        <location evidence="1">Membrane</location>
        <topology evidence="1">Multi-pass membrane protein</topology>
    </subcellularLocation>
</comment>
<evidence type="ECO:0000313" key="9">
    <source>
        <dbReference type="Proteomes" id="UP000053660"/>
    </source>
</evidence>
<protein>
    <submittedName>
        <fullName evidence="8">Uncharacterized protein</fullName>
    </submittedName>
</protein>
<dbReference type="GO" id="GO:0016020">
    <property type="term" value="C:membrane"/>
    <property type="evidence" value="ECO:0007669"/>
    <property type="project" value="UniProtKB-SubCell"/>
</dbReference>
<dbReference type="EMBL" id="KN611769">
    <property type="protein sequence ID" value="KHJ76423.1"/>
    <property type="molecule type" value="Genomic_DNA"/>
</dbReference>
<evidence type="ECO:0000256" key="4">
    <source>
        <dbReference type="ARBA" id="ARBA00022592"/>
    </source>
</evidence>
<keyword evidence="3" id="KW-0813">Transport</keyword>
<name>A0A0B1RTL2_OESDE</name>
<organism evidence="8 9">
    <name type="scientific">Oesophagostomum dentatum</name>
    <name type="common">Nodular worm</name>
    <dbReference type="NCBI Taxonomy" id="61180"/>
    <lineage>
        <taxon>Eukaryota</taxon>
        <taxon>Metazoa</taxon>
        <taxon>Ecdysozoa</taxon>
        <taxon>Nematoda</taxon>
        <taxon>Chromadorea</taxon>
        <taxon>Rhabditida</taxon>
        <taxon>Rhabditina</taxon>
        <taxon>Rhabditomorpha</taxon>
        <taxon>Strongyloidea</taxon>
        <taxon>Strongylidae</taxon>
        <taxon>Oesophagostomum</taxon>
    </lineage>
</organism>
<dbReference type="Pfam" id="PF01384">
    <property type="entry name" value="PHO4"/>
    <property type="match status" value="1"/>
</dbReference>
<dbReference type="AlphaFoldDB" id="A0A0B1RTL2"/>
<proteinExistence type="inferred from homology"/>
<accession>A0A0B1RTL2</accession>
<sequence length="69" mass="7506">MYTLGYRIIGTMGSEVTHINPASGFTIEFGAVMTTIIASKFGLPISTTQCLVSILKEYSLRIQNESSLC</sequence>
<dbReference type="GO" id="GO:0005315">
    <property type="term" value="F:phosphate transmembrane transporter activity"/>
    <property type="evidence" value="ECO:0007669"/>
    <property type="project" value="InterPro"/>
</dbReference>
<evidence type="ECO:0000256" key="6">
    <source>
        <dbReference type="ARBA" id="ARBA00022989"/>
    </source>
</evidence>
<dbReference type="PANTHER" id="PTHR11101">
    <property type="entry name" value="PHOSPHATE TRANSPORTER"/>
    <property type="match status" value="1"/>
</dbReference>
<keyword evidence="9" id="KW-1185">Reference proteome</keyword>
<dbReference type="PANTHER" id="PTHR11101:SF67">
    <property type="entry name" value="PHOSPHATE TRANSPORTER"/>
    <property type="match status" value="1"/>
</dbReference>
<evidence type="ECO:0000313" key="8">
    <source>
        <dbReference type="EMBL" id="KHJ76423.1"/>
    </source>
</evidence>
<evidence type="ECO:0000256" key="2">
    <source>
        <dbReference type="ARBA" id="ARBA00009916"/>
    </source>
</evidence>
<keyword evidence="5" id="KW-0812">Transmembrane</keyword>
<keyword evidence="6" id="KW-1133">Transmembrane helix</keyword>
<evidence type="ECO:0000256" key="1">
    <source>
        <dbReference type="ARBA" id="ARBA00004141"/>
    </source>
</evidence>
<dbReference type="Proteomes" id="UP000053660">
    <property type="component" value="Unassembled WGS sequence"/>
</dbReference>
<evidence type="ECO:0000256" key="5">
    <source>
        <dbReference type="ARBA" id="ARBA00022692"/>
    </source>
</evidence>
<keyword evidence="7" id="KW-0472">Membrane</keyword>
<dbReference type="GO" id="GO:0035435">
    <property type="term" value="P:phosphate ion transmembrane transport"/>
    <property type="evidence" value="ECO:0007669"/>
    <property type="project" value="TreeGrafter"/>
</dbReference>